<name>C8X2P8_DESRD</name>
<dbReference type="HOGENOM" id="CLU_060555_4_2_7"/>
<dbReference type="InterPro" id="IPR001075">
    <property type="entry name" value="NIF_FeS_clus_asmbl_NifU_C"/>
</dbReference>
<dbReference type="Pfam" id="PF01106">
    <property type="entry name" value="NifU"/>
    <property type="match status" value="1"/>
</dbReference>
<dbReference type="eggNOG" id="COG0694">
    <property type="taxonomic scope" value="Bacteria"/>
</dbReference>
<dbReference type="PANTHER" id="PTHR11178">
    <property type="entry name" value="IRON-SULFUR CLUSTER SCAFFOLD PROTEIN NFU-RELATED"/>
    <property type="match status" value="1"/>
</dbReference>
<keyword evidence="3" id="KW-1185">Reference proteome</keyword>
<proteinExistence type="predicted"/>
<dbReference type="GO" id="GO:0051536">
    <property type="term" value="F:iron-sulfur cluster binding"/>
    <property type="evidence" value="ECO:0007669"/>
    <property type="project" value="InterPro"/>
</dbReference>
<dbReference type="STRING" id="485915.Dret_1408"/>
<dbReference type="EMBL" id="CP001734">
    <property type="protein sequence ID" value="ACV68695.1"/>
    <property type="molecule type" value="Genomic_DNA"/>
</dbReference>
<dbReference type="GO" id="GO:0016226">
    <property type="term" value="P:iron-sulfur cluster assembly"/>
    <property type="evidence" value="ECO:0007669"/>
    <property type="project" value="InterPro"/>
</dbReference>
<dbReference type="KEGG" id="drt:Dret_1408"/>
<evidence type="ECO:0000259" key="1">
    <source>
        <dbReference type="Pfam" id="PF01106"/>
    </source>
</evidence>
<gene>
    <name evidence="2" type="ordered locus">Dret_1408</name>
</gene>
<evidence type="ECO:0000313" key="3">
    <source>
        <dbReference type="Proteomes" id="UP000001052"/>
    </source>
</evidence>
<dbReference type="RefSeq" id="WP_015751842.1">
    <property type="nucleotide sequence ID" value="NC_013223.1"/>
</dbReference>
<dbReference type="PANTHER" id="PTHR11178:SF51">
    <property type="entry name" value="FE_S BIOGENESIS PROTEIN NFUA"/>
    <property type="match status" value="1"/>
</dbReference>
<accession>C8X2P8</accession>
<protein>
    <submittedName>
        <fullName evidence="2">Nitrogen-fixing NifU domain protein</fullName>
    </submittedName>
</protein>
<dbReference type="Proteomes" id="UP000001052">
    <property type="component" value="Chromosome"/>
</dbReference>
<reference evidence="3" key="1">
    <citation type="submission" date="2009-09" db="EMBL/GenBank/DDBJ databases">
        <title>The complete chromosome of Desulfohalobium retbaense DSM 5692.</title>
        <authorList>
            <consortium name="US DOE Joint Genome Institute (JGI-PGF)"/>
            <person name="Lucas S."/>
            <person name="Copeland A."/>
            <person name="Lapidus A."/>
            <person name="Glavina del Rio T."/>
            <person name="Dalin E."/>
            <person name="Tice H."/>
            <person name="Bruce D."/>
            <person name="Goodwin L."/>
            <person name="Pitluck S."/>
            <person name="Kyrpides N."/>
            <person name="Mavromatis K."/>
            <person name="Ivanova N."/>
            <person name="Mikhailova N."/>
            <person name="Munk A.C."/>
            <person name="Brettin T."/>
            <person name="Detter J.C."/>
            <person name="Han C."/>
            <person name="Tapia R."/>
            <person name="Larimer F."/>
            <person name="Land M."/>
            <person name="Hauser L."/>
            <person name="Markowitz V."/>
            <person name="Cheng J.-F."/>
            <person name="Hugenholtz P."/>
            <person name="Woyke T."/>
            <person name="Wu D."/>
            <person name="Spring S."/>
            <person name="Klenk H.-P."/>
            <person name="Eisen J.A."/>
        </authorList>
    </citation>
    <scope>NUCLEOTIDE SEQUENCE [LARGE SCALE GENOMIC DNA]</scope>
    <source>
        <strain evidence="3">DSM 5692</strain>
    </source>
</reference>
<dbReference type="GO" id="GO:0005506">
    <property type="term" value="F:iron ion binding"/>
    <property type="evidence" value="ECO:0007669"/>
    <property type="project" value="InterPro"/>
</dbReference>
<feature type="domain" description="NIF system FeS cluster assembly NifU C-terminal" evidence="1">
    <location>
        <begin position="5"/>
        <end position="71"/>
    </location>
</feature>
<evidence type="ECO:0000313" key="2">
    <source>
        <dbReference type="EMBL" id="ACV68695.1"/>
    </source>
</evidence>
<organism evidence="2 3">
    <name type="scientific">Desulfohalobium retbaense (strain ATCC 49708 / DSM 5692 / JCM 16813 / HR100)</name>
    <dbReference type="NCBI Taxonomy" id="485915"/>
    <lineage>
        <taxon>Bacteria</taxon>
        <taxon>Pseudomonadati</taxon>
        <taxon>Thermodesulfobacteriota</taxon>
        <taxon>Desulfovibrionia</taxon>
        <taxon>Desulfovibrionales</taxon>
        <taxon>Desulfohalobiaceae</taxon>
        <taxon>Desulfohalobium</taxon>
    </lineage>
</organism>
<reference evidence="2 3" key="2">
    <citation type="journal article" date="2010" name="Stand. Genomic Sci.">
        <title>Complete genome sequence of Desulfohalobium retbaense type strain (HR(100)).</title>
        <authorList>
            <person name="Spring S."/>
            <person name="Nolan M."/>
            <person name="Lapidus A."/>
            <person name="Glavina Del Rio T."/>
            <person name="Copeland A."/>
            <person name="Tice H."/>
            <person name="Cheng J.F."/>
            <person name="Lucas S."/>
            <person name="Land M."/>
            <person name="Chen F."/>
            <person name="Bruce D."/>
            <person name="Goodwin L."/>
            <person name="Pitluck S."/>
            <person name="Ivanova N."/>
            <person name="Mavromatis K."/>
            <person name="Mikhailova N."/>
            <person name="Pati A."/>
            <person name="Chen A."/>
            <person name="Palaniappan K."/>
            <person name="Hauser L."/>
            <person name="Chang Y.J."/>
            <person name="Jeffries C.D."/>
            <person name="Munk C."/>
            <person name="Kiss H."/>
            <person name="Chain P."/>
            <person name="Han C."/>
            <person name="Brettin T."/>
            <person name="Detter J.C."/>
            <person name="Schuler E."/>
            <person name="Goker M."/>
            <person name="Rohde M."/>
            <person name="Bristow J."/>
            <person name="Eisen J.A."/>
            <person name="Markowitz V."/>
            <person name="Hugenholtz P."/>
            <person name="Kyrpides N.C."/>
            <person name="Klenk H.P."/>
        </authorList>
    </citation>
    <scope>NUCLEOTIDE SEQUENCE [LARGE SCALE GENOMIC DNA]</scope>
    <source>
        <strain evidence="2 3">DSM 5692</strain>
    </source>
</reference>
<sequence>MREKIEAALDKVRPVLQADGGDIELVEITDNNIVRVRLQGACKGCPMSQMTLKNGVERVLLKEVPEIKGVESV</sequence>
<dbReference type="AlphaFoldDB" id="C8X2P8"/>
<dbReference type="SUPFAM" id="SSF117916">
    <property type="entry name" value="Fe-S cluster assembly (FSCA) domain-like"/>
    <property type="match status" value="1"/>
</dbReference>
<dbReference type="InterPro" id="IPR034904">
    <property type="entry name" value="FSCA_dom_sf"/>
</dbReference>
<dbReference type="Gene3D" id="3.30.300.130">
    <property type="entry name" value="Fe-S cluster assembly (FSCA)"/>
    <property type="match status" value="1"/>
</dbReference>